<dbReference type="STRING" id="626887.J057_22750"/>
<dbReference type="Proteomes" id="UP000013165">
    <property type="component" value="Unassembled WGS sequence"/>
</dbReference>
<evidence type="ECO:0000313" key="4">
    <source>
        <dbReference type="Proteomes" id="UP000013165"/>
    </source>
</evidence>
<accession>N6WTB8</accession>
<organism evidence="3 4">
    <name type="scientific">Marinobacter nanhaiticus D15-8W</name>
    <dbReference type="NCBI Taxonomy" id="626887"/>
    <lineage>
        <taxon>Bacteria</taxon>
        <taxon>Pseudomonadati</taxon>
        <taxon>Pseudomonadota</taxon>
        <taxon>Gammaproteobacteria</taxon>
        <taxon>Pseudomonadales</taxon>
        <taxon>Marinobacteraceae</taxon>
        <taxon>Marinobacter</taxon>
    </lineage>
</organism>
<evidence type="ECO:0000256" key="2">
    <source>
        <dbReference type="SAM" id="SignalP"/>
    </source>
</evidence>
<comment type="caution">
    <text evidence="3">The sequence shown here is derived from an EMBL/GenBank/DDBJ whole genome shotgun (WGS) entry which is preliminary data.</text>
</comment>
<feature type="signal peptide" evidence="2">
    <location>
        <begin position="1"/>
        <end position="30"/>
    </location>
</feature>
<proteinExistence type="predicted"/>
<feature type="chain" id="PRO_5004127151" evidence="2">
    <location>
        <begin position="31"/>
        <end position="124"/>
    </location>
</feature>
<gene>
    <name evidence="3" type="ORF">J057_22750</name>
</gene>
<dbReference type="HOGENOM" id="CLU_163296_0_0_6"/>
<name>N6WTB8_9GAMM</name>
<dbReference type="OrthoDB" id="6367739at2"/>
<sequence length="124" mass="13935">MTFFDSHRVFARLMMACLIAISGTTVPVFAANTPSAEEPEVKEKDQAGTRTALTVEGISVQGDDDYPRVLNILPWQPPTVSRRARDPLRLEGEGLLEPVDPEAMQRHRQFRQTLNPLGHTRPDR</sequence>
<evidence type="ECO:0000256" key="1">
    <source>
        <dbReference type="SAM" id="MobiDB-lite"/>
    </source>
</evidence>
<reference evidence="3 4" key="1">
    <citation type="journal article" date="2013" name="Genome Announc.">
        <title>Genome Sequence of the Polycyclic Aromatic Hydrocarbon-Degrading Bacterium Strain Marinobacter nanhaiticus D15-8WT.</title>
        <authorList>
            <person name="Cui Z."/>
            <person name="Gao W."/>
            <person name="Li Q."/>
            <person name="Xu G."/>
            <person name="Zheng L."/>
        </authorList>
    </citation>
    <scope>NUCLEOTIDE SEQUENCE [LARGE SCALE GENOMIC DNA]</scope>
    <source>
        <strain evidence="3 4">D15-8W</strain>
    </source>
</reference>
<keyword evidence="2" id="KW-0732">Signal</keyword>
<keyword evidence="4" id="KW-1185">Reference proteome</keyword>
<feature type="region of interest" description="Disordered" evidence="1">
    <location>
        <begin position="93"/>
        <end position="124"/>
    </location>
</feature>
<dbReference type="PATRIC" id="fig|626887.3.peg.4551"/>
<dbReference type="AlphaFoldDB" id="N6WTB8"/>
<protein>
    <submittedName>
        <fullName evidence="3">Uncharacterized protein</fullName>
    </submittedName>
</protein>
<evidence type="ECO:0000313" key="3">
    <source>
        <dbReference type="EMBL" id="ENO14262.1"/>
    </source>
</evidence>
<dbReference type="EMBL" id="APLQ01000014">
    <property type="protein sequence ID" value="ENO14262.1"/>
    <property type="molecule type" value="Genomic_DNA"/>
</dbReference>
<dbReference type="RefSeq" id="WP_004582482.1">
    <property type="nucleotide sequence ID" value="NZ_AP028878.1"/>
</dbReference>